<comment type="caution">
    <text evidence="2">The sequence shown here is derived from an EMBL/GenBank/DDBJ whole genome shotgun (WGS) entry which is preliminary data.</text>
</comment>
<keyword evidence="3" id="KW-1185">Reference proteome</keyword>
<feature type="region of interest" description="Disordered" evidence="1">
    <location>
        <begin position="48"/>
        <end position="67"/>
    </location>
</feature>
<evidence type="ECO:0000256" key="1">
    <source>
        <dbReference type="SAM" id="MobiDB-lite"/>
    </source>
</evidence>
<dbReference type="EMBL" id="SRLO01000031">
    <property type="protein sequence ID" value="TNN83820.1"/>
    <property type="molecule type" value="Genomic_DNA"/>
</dbReference>
<gene>
    <name evidence="2" type="ORF">EYF80_005996</name>
</gene>
<protein>
    <submittedName>
        <fullName evidence="2">Uncharacterized protein</fullName>
    </submittedName>
</protein>
<feature type="compositionally biased region" description="Basic and acidic residues" evidence="1">
    <location>
        <begin position="102"/>
        <end position="111"/>
    </location>
</feature>
<evidence type="ECO:0000313" key="3">
    <source>
        <dbReference type="Proteomes" id="UP000314294"/>
    </source>
</evidence>
<proteinExistence type="predicted"/>
<accession>A0A4Z2J0L5</accession>
<name>A0A4Z2J0L5_9TELE</name>
<dbReference type="Proteomes" id="UP000314294">
    <property type="component" value="Unassembled WGS sequence"/>
</dbReference>
<sequence>MLEINSCNTFPLKVCYQNGEVKRHDPRGRNVASGRASGRGTVEMAVFQLKPTTGTPEKKGGLSTDSALGVHEQVLDRMTNQRDRLTLGCQGDAKPSAAPRGGEVDKSGEEE</sequence>
<organism evidence="2 3">
    <name type="scientific">Liparis tanakae</name>
    <name type="common">Tanaka's snailfish</name>
    <dbReference type="NCBI Taxonomy" id="230148"/>
    <lineage>
        <taxon>Eukaryota</taxon>
        <taxon>Metazoa</taxon>
        <taxon>Chordata</taxon>
        <taxon>Craniata</taxon>
        <taxon>Vertebrata</taxon>
        <taxon>Euteleostomi</taxon>
        <taxon>Actinopterygii</taxon>
        <taxon>Neopterygii</taxon>
        <taxon>Teleostei</taxon>
        <taxon>Neoteleostei</taxon>
        <taxon>Acanthomorphata</taxon>
        <taxon>Eupercaria</taxon>
        <taxon>Perciformes</taxon>
        <taxon>Cottioidei</taxon>
        <taxon>Cottales</taxon>
        <taxon>Liparidae</taxon>
        <taxon>Liparis</taxon>
    </lineage>
</organism>
<dbReference type="AlphaFoldDB" id="A0A4Z2J0L5"/>
<feature type="region of interest" description="Disordered" evidence="1">
    <location>
        <begin position="87"/>
        <end position="111"/>
    </location>
</feature>
<reference evidence="2 3" key="1">
    <citation type="submission" date="2019-03" db="EMBL/GenBank/DDBJ databases">
        <title>First draft genome of Liparis tanakae, snailfish: a comprehensive survey of snailfish specific genes.</title>
        <authorList>
            <person name="Kim W."/>
            <person name="Song I."/>
            <person name="Jeong J.-H."/>
            <person name="Kim D."/>
            <person name="Kim S."/>
            <person name="Ryu S."/>
            <person name="Song J.Y."/>
            <person name="Lee S.K."/>
        </authorList>
    </citation>
    <scope>NUCLEOTIDE SEQUENCE [LARGE SCALE GENOMIC DNA]</scope>
    <source>
        <tissue evidence="2">Muscle</tissue>
    </source>
</reference>
<evidence type="ECO:0000313" key="2">
    <source>
        <dbReference type="EMBL" id="TNN83820.1"/>
    </source>
</evidence>